<evidence type="ECO:0000259" key="2">
    <source>
        <dbReference type="Pfam" id="PF03795"/>
    </source>
</evidence>
<dbReference type="PANTHER" id="PTHR33606">
    <property type="entry name" value="PROTEIN YCII"/>
    <property type="match status" value="1"/>
</dbReference>
<gene>
    <name evidence="3" type="ORF">BRM3_03350</name>
</gene>
<reference evidence="3" key="1">
    <citation type="submission" date="2022-10" db="EMBL/GenBank/DDBJ databases">
        <title>Whole-Genome Sequencing of Brachybacterium huguangmaarense BRM-3, Isolated from Betula schmidtii.</title>
        <authorList>
            <person name="Haam D."/>
        </authorList>
    </citation>
    <scope>NUCLEOTIDE SEQUENCE</scope>
    <source>
        <strain evidence="3">BRM-3</strain>
    </source>
</reference>
<dbReference type="PANTHER" id="PTHR33606:SF3">
    <property type="entry name" value="PROTEIN YCII"/>
    <property type="match status" value="1"/>
</dbReference>
<evidence type="ECO:0000313" key="4">
    <source>
        <dbReference type="Proteomes" id="UP001164305"/>
    </source>
</evidence>
<dbReference type="SUPFAM" id="SSF54909">
    <property type="entry name" value="Dimeric alpha+beta barrel"/>
    <property type="match status" value="1"/>
</dbReference>
<dbReference type="Pfam" id="PF03795">
    <property type="entry name" value="YCII"/>
    <property type="match status" value="1"/>
</dbReference>
<name>A0ABY6G2N9_9MICO</name>
<protein>
    <submittedName>
        <fullName evidence="3">YciI family protein</fullName>
    </submittedName>
</protein>
<feature type="domain" description="YCII-related" evidence="2">
    <location>
        <begin position="9"/>
        <end position="86"/>
    </location>
</feature>
<evidence type="ECO:0000313" key="3">
    <source>
        <dbReference type="EMBL" id="UYG17478.1"/>
    </source>
</evidence>
<proteinExistence type="inferred from homology"/>
<dbReference type="Gene3D" id="3.30.70.1060">
    <property type="entry name" value="Dimeric alpha+beta barrel"/>
    <property type="match status" value="1"/>
</dbReference>
<comment type="similarity">
    <text evidence="1">Belongs to the YciI family.</text>
</comment>
<dbReference type="RefSeq" id="WP_263594687.1">
    <property type="nucleotide sequence ID" value="NZ_CP107020.1"/>
</dbReference>
<accession>A0ABY6G2N9</accession>
<dbReference type="EMBL" id="CP107020">
    <property type="protein sequence ID" value="UYG17478.1"/>
    <property type="molecule type" value="Genomic_DNA"/>
</dbReference>
<dbReference type="InterPro" id="IPR005545">
    <property type="entry name" value="YCII"/>
</dbReference>
<keyword evidence="4" id="KW-1185">Reference proteome</keyword>
<dbReference type="Proteomes" id="UP001164305">
    <property type="component" value="Chromosome"/>
</dbReference>
<sequence length="97" mass="10460">MTTFAIQYVYGEDAASRDQHRSEHRAFLRTLLDQGTVLLSGPYGGDGAAGALIIAQGESAEAVLAVFDDDPFRREGLVAERSIRPWDIVIGELPGLA</sequence>
<dbReference type="InterPro" id="IPR011008">
    <property type="entry name" value="Dimeric_a/b-barrel"/>
</dbReference>
<organism evidence="3 4">
    <name type="scientific">Brachybacterium huguangmaarense</name>
    <dbReference type="NCBI Taxonomy" id="1652028"/>
    <lineage>
        <taxon>Bacteria</taxon>
        <taxon>Bacillati</taxon>
        <taxon>Actinomycetota</taxon>
        <taxon>Actinomycetes</taxon>
        <taxon>Micrococcales</taxon>
        <taxon>Dermabacteraceae</taxon>
        <taxon>Brachybacterium</taxon>
    </lineage>
</organism>
<dbReference type="InterPro" id="IPR051807">
    <property type="entry name" value="Sec-metab_biosynth-assoc"/>
</dbReference>
<evidence type="ECO:0000256" key="1">
    <source>
        <dbReference type="ARBA" id="ARBA00007689"/>
    </source>
</evidence>